<dbReference type="PROSITE" id="PS50280">
    <property type="entry name" value="SET"/>
    <property type="match status" value="1"/>
</dbReference>
<gene>
    <name evidence="3" type="ORF">KC01_LOCUS31022</name>
</gene>
<reference evidence="3 4" key="1">
    <citation type="submission" date="2024-04" db="EMBL/GenBank/DDBJ databases">
        <authorList>
            <person name="Waldvogel A.-M."/>
            <person name="Schoenle A."/>
        </authorList>
    </citation>
    <scope>NUCLEOTIDE SEQUENCE [LARGE SCALE GENOMIC DNA]</scope>
</reference>
<dbReference type="PANTHER" id="PTHR46167">
    <property type="entry name" value="N-LYSINE METHYLTRANSFERASE KMT5A"/>
    <property type="match status" value="1"/>
</dbReference>
<dbReference type="GO" id="GO:0005700">
    <property type="term" value="C:polytene chromosome"/>
    <property type="evidence" value="ECO:0007669"/>
    <property type="project" value="TreeGrafter"/>
</dbReference>
<protein>
    <recommendedName>
        <fullName evidence="2">SET domain-containing protein</fullName>
    </recommendedName>
</protein>
<evidence type="ECO:0000313" key="4">
    <source>
        <dbReference type="Proteomes" id="UP001497482"/>
    </source>
</evidence>
<evidence type="ECO:0000313" key="3">
    <source>
        <dbReference type="EMBL" id="CAL1603328.1"/>
    </source>
</evidence>
<dbReference type="InterPro" id="IPR046341">
    <property type="entry name" value="SET_dom_sf"/>
</dbReference>
<feature type="domain" description="SET" evidence="2">
    <location>
        <begin position="38"/>
        <end position="159"/>
    </location>
</feature>
<dbReference type="PANTHER" id="PTHR46167:SF1">
    <property type="entry name" value="N-LYSINE METHYLTRANSFERASE KMT5A"/>
    <property type="match status" value="1"/>
</dbReference>
<keyword evidence="4" id="KW-1185">Reference proteome</keyword>
<feature type="region of interest" description="Disordered" evidence="1">
    <location>
        <begin position="194"/>
        <end position="215"/>
    </location>
</feature>
<dbReference type="Proteomes" id="UP001497482">
    <property type="component" value="Chromosome 4"/>
</dbReference>
<dbReference type="GO" id="GO:0006357">
    <property type="term" value="P:regulation of transcription by RNA polymerase II"/>
    <property type="evidence" value="ECO:0007669"/>
    <property type="project" value="TreeGrafter"/>
</dbReference>
<dbReference type="Gene3D" id="2.170.270.10">
    <property type="entry name" value="SET domain"/>
    <property type="match status" value="1"/>
</dbReference>
<name>A0AAV2LLR7_KNICA</name>
<evidence type="ECO:0000256" key="1">
    <source>
        <dbReference type="SAM" id="MobiDB-lite"/>
    </source>
</evidence>
<sequence length="215" mass="24197">MAAKEVGAKLKHKFEMPRRISPLHDAFHHITSRTDKTDTLDVKYINAVKGRGVFAKRTISKGQFVAEYRGDMIDDAEYQRRRSLYHPMCAAFMFAFKWRGKTWCIDASQEDESFGRLVNDEHRGPNCRIKRIDVNGKPHLCLFAVDDIKQGEEITYDYGGEDCPWRTQMTSPTVSGVALDGSCPFLSANQTFDAAGPSDSQQMTSTTAHDMTSGC</sequence>
<dbReference type="SMART" id="SM00317">
    <property type="entry name" value="SET"/>
    <property type="match status" value="1"/>
</dbReference>
<dbReference type="Pfam" id="PF00856">
    <property type="entry name" value="SET"/>
    <property type="match status" value="1"/>
</dbReference>
<organism evidence="3 4">
    <name type="scientific">Knipowitschia caucasica</name>
    <name type="common">Caucasian dwarf goby</name>
    <name type="synonym">Pomatoschistus caucasicus</name>
    <dbReference type="NCBI Taxonomy" id="637954"/>
    <lineage>
        <taxon>Eukaryota</taxon>
        <taxon>Metazoa</taxon>
        <taxon>Chordata</taxon>
        <taxon>Craniata</taxon>
        <taxon>Vertebrata</taxon>
        <taxon>Euteleostomi</taxon>
        <taxon>Actinopterygii</taxon>
        <taxon>Neopterygii</taxon>
        <taxon>Teleostei</taxon>
        <taxon>Neoteleostei</taxon>
        <taxon>Acanthomorphata</taxon>
        <taxon>Gobiaria</taxon>
        <taxon>Gobiiformes</taxon>
        <taxon>Gobioidei</taxon>
        <taxon>Gobiidae</taxon>
        <taxon>Gobiinae</taxon>
        <taxon>Knipowitschia</taxon>
    </lineage>
</organism>
<dbReference type="SUPFAM" id="SSF82199">
    <property type="entry name" value="SET domain"/>
    <property type="match status" value="1"/>
</dbReference>
<dbReference type="GO" id="GO:0042799">
    <property type="term" value="F:histone H4K20 methyltransferase activity"/>
    <property type="evidence" value="ECO:0007669"/>
    <property type="project" value="TreeGrafter"/>
</dbReference>
<dbReference type="EMBL" id="OZ035826">
    <property type="protein sequence ID" value="CAL1603328.1"/>
    <property type="molecule type" value="Genomic_DNA"/>
</dbReference>
<dbReference type="GO" id="GO:0043516">
    <property type="term" value="P:regulation of DNA damage response, signal transduction by p53 class mediator"/>
    <property type="evidence" value="ECO:0007669"/>
    <property type="project" value="TreeGrafter"/>
</dbReference>
<dbReference type="GO" id="GO:0005634">
    <property type="term" value="C:nucleus"/>
    <property type="evidence" value="ECO:0007669"/>
    <property type="project" value="TreeGrafter"/>
</dbReference>
<dbReference type="AlphaFoldDB" id="A0AAV2LLR7"/>
<dbReference type="InterPro" id="IPR051760">
    <property type="entry name" value="KMT5A"/>
</dbReference>
<accession>A0AAV2LLR7</accession>
<evidence type="ECO:0000259" key="2">
    <source>
        <dbReference type="PROSITE" id="PS50280"/>
    </source>
</evidence>
<dbReference type="InterPro" id="IPR001214">
    <property type="entry name" value="SET_dom"/>
</dbReference>
<proteinExistence type="predicted"/>